<name>A0ABM0JY58_APLCA</name>
<feature type="compositionally biased region" description="Polar residues" evidence="1">
    <location>
        <begin position="102"/>
        <end position="120"/>
    </location>
</feature>
<feature type="compositionally biased region" description="Basic and acidic residues" evidence="1">
    <location>
        <begin position="925"/>
        <end position="938"/>
    </location>
</feature>
<feature type="compositionally biased region" description="Low complexity" evidence="1">
    <location>
        <begin position="366"/>
        <end position="388"/>
    </location>
</feature>
<feature type="compositionally biased region" description="Basic and acidic residues" evidence="1">
    <location>
        <begin position="123"/>
        <end position="132"/>
    </location>
</feature>
<feature type="compositionally biased region" description="Polar residues" evidence="1">
    <location>
        <begin position="630"/>
        <end position="658"/>
    </location>
</feature>
<feature type="compositionally biased region" description="Low complexity" evidence="1">
    <location>
        <begin position="262"/>
        <end position="273"/>
    </location>
</feature>
<evidence type="ECO:0000313" key="3">
    <source>
        <dbReference type="RefSeq" id="XP_005104311.1"/>
    </source>
</evidence>
<gene>
    <name evidence="3" type="primary">LOC101861600</name>
</gene>
<feature type="region of interest" description="Disordered" evidence="1">
    <location>
        <begin position="1294"/>
        <end position="1625"/>
    </location>
</feature>
<feature type="compositionally biased region" description="Polar residues" evidence="1">
    <location>
        <begin position="1121"/>
        <end position="1134"/>
    </location>
</feature>
<feature type="region of interest" description="Disordered" evidence="1">
    <location>
        <begin position="566"/>
        <end position="771"/>
    </location>
</feature>
<feature type="compositionally biased region" description="Basic and acidic residues" evidence="1">
    <location>
        <begin position="318"/>
        <end position="332"/>
    </location>
</feature>
<feature type="compositionally biased region" description="Basic residues" evidence="1">
    <location>
        <begin position="230"/>
        <end position="245"/>
    </location>
</feature>
<feature type="compositionally biased region" description="Polar residues" evidence="1">
    <location>
        <begin position="1147"/>
        <end position="1164"/>
    </location>
</feature>
<feature type="compositionally biased region" description="Acidic residues" evidence="1">
    <location>
        <begin position="304"/>
        <end position="313"/>
    </location>
</feature>
<feature type="region of interest" description="Disordered" evidence="1">
    <location>
        <begin position="786"/>
        <end position="954"/>
    </location>
</feature>
<sequence>MDTSQEHVEEDSKYAFLLGSALRDEDTEQVLTIYDNLIPRHISQERLSTIKEGARQVCELPEHEFNGLVLNARTFSLASGRSDMSHHAGGGLPVVPPLSLSDMDSGSEEQCGTGDNNSSALCDGRRRGKDTPHYTLSGLPLAEIYRHHDVPGEKSAVSCTLPEFKSRLDLGRGGGDEEDSGLPDASGGSFKTSVSNPTSSADGDGEEEEEEEEDDSGDERAGVFDYTPQQHHHHHHQQQQRKTQHVRITPSLNPPYDEEVKVGSSTGGSSVESPRSNNSVTNGEYEMTTFSPRTSSFPGRRGEGDEDEEEEEGVGGRLNEHRLLYSRQDNKHNSVCWHYTGSADSEDKHSDNEDRDDDVDDHFLTSHRSSSTSTATTTTTSAVTPHTAFSPSARQPPLRFDERISMGLDRPQKQDVIYASYNMCRDGLAGMGVSDSNNKKKDKKKNRSKDEGDKSEVSPHLDVNGNPQAPSLENYSQMRQPPGGPKSDAASPLAIPPGSLIGHGSSGANSSGLGPDSAQQNELDRKRLRKQRRLEKQQRFTQVYSQTIKDFKGYEDLNDLVNFIEGNKKQPVAAAEPKSGKKKQDRNKKELLNGPSLSAEGKTSGHKNDELSVSPGKDSVLIGSVVVPNRSPQGAMGNSSGRGTGNDADSNLSTSTTRESLDKGGSNNSSDFHDCPDSLPESSSSSSQDITSKEMTEVKTAGNRKPTELSVNSMMGDSSKLVHVNNNKKLSKASRVPGRREKSEPPSDSEPLSPRLTAVKPRELSEPQDGVVKSVCVETTYSVDYNDTLDGQLEPGVKREESFTEVKKKKKRSNMKEINHIPGNNNFTNNFPSHNNSFSPTYQPRGGGAPYRGTQRPRATTPPPVSVSSLSTTTTTSSLPVDKGSPMASRDLSPSSFPVLSGHSPPGPRADGRRNSCGDISTESMDNKVLYDSDRESVKSLPAAHGAKPASVETYSAYPVSYARMAAAPKRIGETAISPSSESGVASGSQNSSSLSSSAAHTPGSSIDINSPPSPSNPVVTTPERKTTVWKGSPRERRHSIGSSPEDLAECDKSSMSQRNRQKSGSQEVLTREGLAAPTAVLPSPPVKNIQAAEADLSAVEVADSKPTPAQARSQAAVPVTSVSKPAPASSTPVPQAAVNPLGKPVPSNTPLSVSSYATVTSTNPQISGPPSGPPSQPPSAQSAVAAHSAAGKTPSLLPGEKLELEPNSLLVSIPTPNQSKSVLEEEGSEVHTDNSTSKLQSAPAMATGEKCVEPQSRKPVGPSTNNNTSASRSVIFLDKRFDAAPRQNLGITFGFDSTFESSPAPPPSSDAGPVTSQAVSSAAQQSQPSTSPATATNEQFPLPATLSSLLPSSSQLPSAKQPGPHAPQGPHASQVPAPHIPAQPSVATPTSFSRSQSSSSSSPQCPPQHSDTSNCGSKVPKAPHIAGPSNGLILPSPPAVANSSKPQASLVSASSNGDNKTSYGGSISGVKNSAGPGSATSRTNSKPVSVPVIPALAGSSMSSSTPSPAVPLAPTQPAMVARPPPPAGLISAGGVVFSPNHPPPPLPGQMGLHGGSNHQASAAISTSSLSSSKAGEPSANKVGPATKTNNNRKGSGSSLGPAPTTTPSSSSPYLTTGAGDSGGATALVNMMVSAPPQGPQPTAVTGHGPQLPTPEMLNTAIPVIYGMKINPNGGCGVVMYRPPEQIDAKKGKNNNEASGFLKKKWCEIREPTSKNAPVFVTVSED</sequence>
<feature type="compositionally biased region" description="Low complexity" evidence="1">
    <location>
        <begin position="1392"/>
        <end position="1411"/>
    </location>
</feature>
<feature type="compositionally biased region" description="Low complexity" evidence="1">
    <location>
        <begin position="1314"/>
        <end position="1363"/>
    </location>
</feature>
<feature type="compositionally biased region" description="Polar residues" evidence="1">
    <location>
        <begin position="1479"/>
        <end position="1488"/>
    </location>
</feature>
<dbReference type="RefSeq" id="XP_005104311.1">
    <property type="nucleotide sequence ID" value="XM_005104254.3"/>
</dbReference>
<feature type="compositionally biased region" description="Low complexity" evidence="1">
    <location>
        <begin position="820"/>
        <end position="841"/>
    </location>
</feature>
<feature type="compositionally biased region" description="Low complexity" evidence="1">
    <location>
        <begin position="866"/>
        <end position="881"/>
    </location>
</feature>
<dbReference type="GeneID" id="101861600"/>
<organism evidence="2 3">
    <name type="scientific">Aplysia californica</name>
    <name type="common">California sea hare</name>
    <dbReference type="NCBI Taxonomy" id="6500"/>
    <lineage>
        <taxon>Eukaryota</taxon>
        <taxon>Metazoa</taxon>
        <taxon>Spiralia</taxon>
        <taxon>Lophotrochozoa</taxon>
        <taxon>Mollusca</taxon>
        <taxon>Gastropoda</taxon>
        <taxon>Heterobranchia</taxon>
        <taxon>Euthyneura</taxon>
        <taxon>Tectipleura</taxon>
        <taxon>Aplysiida</taxon>
        <taxon>Aplysioidea</taxon>
        <taxon>Aplysiidae</taxon>
        <taxon>Aplysia</taxon>
    </lineage>
</organism>
<feature type="region of interest" description="Disordered" evidence="1">
    <location>
        <begin position="977"/>
        <end position="1087"/>
    </location>
</feature>
<evidence type="ECO:0000313" key="2">
    <source>
        <dbReference type="Proteomes" id="UP000694888"/>
    </source>
</evidence>
<feature type="region of interest" description="Disordered" evidence="1">
    <location>
        <begin position="82"/>
        <end position="135"/>
    </location>
</feature>
<feature type="compositionally biased region" description="Polar residues" evidence="1">
    <location>
        <begin position="189"/>
        <end position="201"/>
    </location>
</feature>
<feature type="region of interest" description="Disordered" evidence="1">
    <location>
        <begin position="1100"/>
        <end position="1273"/>
    </location>
</feature>
<feature type="compositionally biased region" description="Low complexity" evidence="1">
    <location>
        <begin position="1561"/>
        <end position="1575"/>
    </location>
</feature>
<feature type="compositionally biased region" description="Low complexity" evidence="1">
    <location>
        <begin position="978"/>
        <end position="1022"/>
    </location>
</feature>
<feature type="compositionally biased region" description="Polar residues" evidence="1">
    <location>
        <begin position="1263"/>
        <end position="1273"/>
    </location>
</feature>
<feature type="compositionally biased region" description="Basic and acidic residues" evidence="1">
    <location>
        <begin position="448"/>
        <end position="459"/>
    </location>
</feature>
<feature type="compositionally biased region" description="Polar residues" evidence="1">
    <location>
        <begin position="465"/>
        <end position="479"/>
    </location>
</feature>
<feature type="compositionally biased region" description="Basic and acidic residues" evidence="1">
    <location>
        <begin position="796"/>
        <end position="806"/>
    </location>
</feature>
<feature type="compositionally biased region" description="Low complexity" evidence="1">
    <location>
        <begin position="1495"/>
        <end position="1508"/>
    </location>
</feature>
<proteinExistence type="predicted"/>
<feature type="compositionally biased region" description="Acidic residues" evidence="1">
    <location>
        <begin position="203"/>
        <end position="217"/>
    </location>
</feature>
<reference evidence="3" key="1">
    <citation type="submission" date="2025-08" db="UniProtKB">
        <authorList>
            <consortium name="RefSeq"/>
        </authorList>
    </citation>
    <scope>IDENTIFICATION</scope>
</reference>
<feature type="compositionally biased region" description="Polar residues" evidence="1">
    <location>
        <begin position="274"/>
        <end position="297"/>
    </location>
</feature>
<feature type="compositionally biased region" description="Low complexity" evidence="1">
    <location>
        <begin position="1595"/>
        <end position="1625"/>
    </location>
</feature>
<keyword evidence="2" id="KW-1185">Reference proteome</keyword>
<feature type="compositionally biased region" description="Polar residues" evidence="1">
    <location>
        <begin position="1054"/>
        <end position="1069"/>
    </location>
</feature>
<dbReference type="Proteomes" id="UP000694888">
    <property type="component" value="Unplaced"/>
</dbReference>
<feature type="region of interest" description="Disordered" evidence="1">
    <location>
        <begin position="427"/>
        <end position="539"/>
    </location>
</feature>
<protein>
    <submittedName>
        <fullName evidence="3">Mucin-5AC isoform X1</fullName>
    </submittedName>
</protein>
<feature type="compositionally biased region" description="Low complexity" evidence="1">
    <location>
        <begin position="1179"/>
        <end position="1192"/>
    </location>
</feature>
<feature type="region of interest" description="Disordered" evidence="1">
    <location>
        <begin position="167"/>
        <end position="412"/>
    </location>
</feature>
<accession>A0ABM0JY58</accession>
<evidence type="ECO:0000256" key="1">
    <source>
        <dbReference type="SAM" id="MobiDB-lite"/>
    </source>
</evidence>
<feature type="compositionally biased region" description="Polar residues" evidence="1">
    <location>
        <begin position="506"/>
        <end position="521"/>
    </location>
</feature>
<feature type="compositionally biased region" description="Polar residues" evidence="1">
    <location>
        <begin position="1442"/>
        <end position="1472"/>
    </location>
</feature>